<organism evidence="2 3">
    <name type="scientific">Streptomyces axinellae</name>
    <dbReference type="NCBI Taxonomy" id="552788"/>
    <lineage>
        <taxon>Bacteria</taxon>
        <taxon>Bacillati</taxon>
        <taxon>Actinomycetota</taxon>
        <taxon>Actinomycetes</taxon>
        <taxon>Kitasatosporales</taxon>
        <taxon>Streptomycetaceae</taxon>
        <taxon>Streptomyces</taxon>
    </lineage>
</organism>
<sequence>MYCHPRMIDAAAGPSARLNLPDSVRTRPPRSARRPARERTTPSIFDGLSSIPSASAISRQIIGSRPARFASAGTATLR</sequence>
<accession>A0ABN3PVH7</accession>
<reference evidence="2 3" key="1">
    <citation type="journal article" date="2019" name="Int. J. Syst. Evol. Microbiol.">
        <title>The Global Catalogue of Microorganisms (GCM) 10K type strain sequencing project: providing services to taxonomists for standard genome sequencing and annotation.</title>
        <authorList>
            <consortium name="The Broad Institute Genomics Platform"/>
            <consortium name="The Broad Institute Genome Sequencing Center for Infectious Disease"/>
            <person name="Wu L."/>
            <person name="Ma J."/>
        </authorList>
    </citation>
    <scope>NUCLEOTIDE SEQUENCE [LARGE SCALE GENOMIC DNA]</scope>
    <source>
        <strain evidence="2 3">JCM 16373</strain>
    </source>
</reference>
<evidence type="ECO:0000313" key="3">
    <source>
        <dbReference type="Proteomes" id="UP001501447"/>
    </source>
</evidence>
<protein>
    <submittedName>
        <fullName evidence="2">Uncharacterized protein</fullName>
    </submittedName>
</protein>
<comment type="caution">
    <text evidence="2">The sequence shown here is derived from an EMBL/GenBank/DDBJ whole genome shotgun (WGS) entry which is preliminary data.</text>
</comment>
<dbReference type="Proteomes" id="UP001501447">
    <property type="component" value="Unassembled WGS sequence"/>
</dbReference>
<evidence type="ECO:0000313" key="2">
    <source>
        <dbReference type="EMBL" id="GAA2603916.1"/>
    </source>
</evidence>
<dbReference type="EMBL" id="BAAARJ010000004">
    <property type="protein sequence ID" value="GAA2603916.1"/>
    <property type="molecule type" value="Genomic_DNA"/>
</dbReference>
<evidence type="ECO:0000256" key="1">
    <source>
        <dbReference type="SAM" id="MobiDB-lite"/>
    </source>
</evidence>
<gene>
    <name evidence="2" type="ORF">GCM10009863_16850</name>
</gene>
<feature type="region of interest" description="Disordered" evidence="1">
    <location>
        <begin position="13"/>
        <end position="47"/>
    </location>
</feature>
<keyword evidence="3" id="KW-1185">Reference proteome</keyword>
<proteinExistence type="predicted"/>
<name>A0ABN3PVH7_9ACTN</name>